<feature type="compositionally biased region" description="Basic and acidic residues" evidence="1">
    <location>
        <begin position="34"/>
        <end position="53"/>
    </location>
</feature>
<dbReference type="EMBL" id="JAGFMF010012226">
    <property type="protein sequence ID" value="KAG8505787.1"/>
    <property type="molecule type" value="Genomic_DNA"/>
</dbReference>
<evidence type="ECO:0000313" key="3">
    <source>
        <dbReference type="Proteomes" id="UP000700334"/>
    </source>
</evidence>
<sequence length="70" mass="7725">QPPEVVSRKIQVLQQQASGAREGPVPPKGKKHSQKEDKNEDKMTLSDKLKEATPAECAEISSHAGRHLRI</sequence>
<gene>
    <name evidence="2" type="ORF">J0S82_019050</name>
</gene>
<evidence type="ECO:0000313" key="2">
    <source>
        <dbReference type="EMBL" id="KAG8505787.1"/>
    </source>
</evidence>
<feature type="region of interest" description="Disordered" evidence="1">
    <location>
        <begin position="1"/>
        <end position="70"/>
    </location>
</feature>
<name>A0A8J5ZSC2_GALPY</name>
<dbReference type="AlphaFoldDB" id="A0A8J5ZSC2"/>
<organism evidence="2 3">
    <name type="scientific">Galemys pyrenaicus</name>
    <name type="common">Iberian desman</name>
    <name type="synonym">Pyrenean desman</name>
    <dbReference type="NCBI Taxonomy" id="202257"/>
    <lineage>
        <taxon>Eukaryota</taxon>
        <taxon>Metazoa</taxon>
        <taxon>Chordata</taxon>
        <taxon>Craniata</taxon>
        <taxon>Vertebrata</taxon>
        <taxon>Euteleostomi</taxon>
        <taxon>Mammalia</taxon>
        <taxon>Eutheria</taxon>
        <taxon>Laurasiatheria</taxon>
        <taxon>Eulipotyphla</taxon>
        <taxon>Talpidae</taxon>
        <taxon>Galemys</taxon>
    </lineage>
</organism>
<dbReference type="Proteomes" id="UP000700334">
    <property type="component" value="Unassembled WGS sequence"/>
</dbReference>
<keyword evidence="3" id="KW-1185">Reference proteome</keyword>
<feature type="non-terminal residue" evidence="2">
    <location>
        <position position="70"/>
    </location>
</feature>
<comment type="caution">
    <text evidence="2">The sequence shown here is derived from an EMBL/GenBank/DDBJ whole genome shotgun (WGS) entry which is preliminary data.</text>
</comment>
<evidence type="ECO:0000256" key="1">
    <source>
        <dbReference type="SAM" id="MobiDB-lite"/>
    </source>
</evidence>
<reference evidence="2" key="1">
    <citation type="journal article" date="2021" name="Evol. Appl.">
        <title>The genome of the Pyrenean desman and the effects of bottlenecks and inbreeding on the genomic landscape of an endangered species.</title>
        <authorList>
            <person name="Escoda L."/>
            <person name="Castresana J."/>
        </authorList>
    </citation>
    <scope>NUCLEOTIDE SEQUENCE</scope>
    <source>
        <strain evidence="2">IBE-C5619</strain>
    </source>
</reference>
<proteinExistence type="predicted"/>
<protein>
    <submittedName>
        <fullName evidence="2">Uncharacterized protein</fullName>
    </submittedName>
</protein>
<accession>A0A8J5ZSC2</accession>